<keyword evidence="1" id="KW-1133">Transmembrane helix</keyword>
<keyword evidence="1" id="KW-0812">Transmembrane</keyword>
<feature type="transmembrane region" description="Helical" evidence="1">
    <location>
        <begin position="51"/>
        <end position="70"/>
    </location>
</feature>
<dbReference type="Proteomes" id="UP000233440">
    <property type="component" value="Unassembled WGS sequence"/>
</dbReference>
<dbReference type="AlphaFoldDB" id="A0A2N3LE40"/>
<sequence>MVVAGAGFAPFFFEKSFQFINQLTKGITQVGGNIVSGDTFAKSFSLGSIDVFGLLLFDVVLLALLIKVLLQNALRWWDLFTLCAISPLALTSWIFDRHSHLFRQWWSSIKRLGVVQLVYATFVLLIGVFLVGTRFVSPDNYFLRLLVIIGSLMRLANPPQFILSYTRGHDINDSFNNLKRRGKGIFDTLTLKNVTPYRFIKNHLANIKARELKIGELRQKHGRRFVDDLLK</sequence>
<evidence type="ECO:0000313" key="2">
    <source>
        <dbReference type="EMBL" id="PKR82876.1"/>
    </source>
</evidence>
<gene>
    <name evidence="2" type="ORF">CWO92_22055</name>
</gene>
<dbReference type="RefSeq" id="WP_101356364.1">
    <property type="nucleotide sequence ID" value="NZ_PIQO01000026.1"/>
</dbReference>
<evidence type="ECO:0000313" key="3">
    <source>
        <dbReference type="Proteomes" id="UP000233440"/>
    </source>
</evidence>
<evidence type="ECO:0000256" key="1">
    <source>
        <dbReference type="SAM" id="Phobius"/>
    </source>
</evidence>
<keyword evidence="3" id="KW-1185">Reference proteome</keyword>
<dbReference type="EMBL" id="PIQO01000026">
    <property type="protein sequence ID" value="PKR82876.1"/>
    <property type="molecule type" value="Genomic_DNA"/>
</dbReference>
<comment type="caution">
    <text evidence="2">The sequence shown here is derived from an EMBL/GenBank/DDBJ whole genome shotgun (WGS) entry which is preliminary data.</text>
</comment>
<proteinExistence type="predicted"/>
<keyword evidence="1" id="KW-0472">Membrane</keyword>
<protein>
    <submittedName>
        <fullName evidence="2">Uncharacterized protein</fullName>
    </submittedName>
</protein>
<organism evidence="2 3">
    <name type="scientific">Heyndrickxia camelliae</name>
    <dbReference type="NCBI Taxonomy" id="1707093"/>
    <lineage>
        <taxon>Bacteria</taxon>
        <taxon>Bacillati</taxon>
        <taxon>Bacillota</taxon>
        <taxon>Bacilli</taxon>
        <taxon>Bacillales</taxon>
        <taxon>Bacillaceae</taxon>
        <taxon>Heyndrickxia</taxon>
    </lineage>
</organism>
<accession>A0A2N3LE40</accession>
<feature type="transmembrane region" description="Helical" evidence="1">
    <location>
        <begin position="116"/>
        <end position="135"/>
    </location>
</feature>
<name>A0A2N3LE40_9BACI</name>
<reference evidence="2 3" key="1">
    <citation type="submission" date="2017-11" db="EMBL/GenBank/DDBJ databases">
        <title>Bacillus camelliae sp. nov., isolated from pu'er tea.</title>
        <authorList>
            <person name="Niu L."/>
        </authorList>
    </citation>
    <scope>NUCLEOTIDE SEQUENCE [LARGE SCALE GENOMIC DNA]</scope>
    <source>
        <strain evidence="2 3">7578-1</strain>
    </source>
</reference>
<feature type="transmembrane region" description="Helical" evidence="1">
    <location>
        <begin position="76"/>
        <end position="95"/>
    </location>
</feature>